<protein>
    <submittedName>
        <fullName evidence="8">Uncharacterized protein</fullName>
    </submittedName>
</protein>
<keyword evidence="3" id="KW-0812">Transmembrane</keyword>
<keyword evidence="5" id="KW-1133">Transmembrane helix</keyword>
<evidence type="ECO:0000313" key="9">
    <source>
        <dbReference type="Proteomes" id="UP000469558"/>
    </source>
</evidence>
<reference evidence="8 9" key="1">
    <citation type="submission" date="2018-05" db="EMBL/GenBank/DDBJ databases">
        <title>Genome sequencing and assembly of the regulated plant pathogen Lachnellula willkommii and related sister species for the development of diagnostic species identification markers.</title>
        <authorList>
            <person name="Giroux E."/>
            <person name="Bilodeau G."/>
        </authorList>
    </citation>
    <scope>NUCLEOTIDE SEQUENCE [LARGE SCALE GENOMIC DNA]</scope>
    <source>
        <strain evidence="8 9">CBS 268.59</strain>
    </source>
</reference>
<dbReference type="GO" id="GO:0016126">
    <property type="term" value="P:sterol biosynthetic process"/>
    <property type="evidence" value="ECO:0007669"/>
    <property type="project" value="TreeGrafter"/>
</dbReference>
<proteinExistence type="inferred from homology"/>
<evidence type="ECO:0000256" key="6">
    <source>
        <dbReference type="ARBA" id="ARBA00023136"/>
    </source>
</evidence>
<dbReference type="GO" id="GO:0005789">
    <property type="term" value="C:endoplasmic reticulum membrane"/>
    <property type="evidence" value="ECO:0007669"/>
    <property type="project" value="UniProtKB-SubCell"/>
</dbReference>
<keyword evidence="6" id="KW-0472">Membrane</keyword>
<keyword evidence="9" id="KW-1185">Reference proteome</keyword>
<name>A0A8T9BX25_9HELO</name>
<evidence type="ECO:0000256" key="3">
    <source>
        <dbReference type="ARBA" id="ARBA00022692"/>
    </source>
</evidence>
<feature type="compositionally biased region" description="Polar residues" evidence="7">
    <location>
        <begin position="29"/>
        <end position="43"/>
    </location>
</feature>
<dbReference type="PANTHER" id="PTHR15301:SF3">
    <property type="entry name" value="PROTEIN NSG1-RELATED"/>
    <property type="match status" value="1"/>
</dbReference>
<evidence type="ECO:0000256" key="7">
    <source>
        <dbReference type="SAM" id="MobiDB-lite"/>
    </source>
</evidence>
<dbReference type="EMBL" id="QGMK01001973">
    <property type="protein sequence ID" value="TVY62350.1"/>
    <property type="molecule type" value="Genomic_DNA"/>
</dbReference>
<dbReference type="Pfam" id="PF07281">
    <property type="entry name" value="INSIG"/>
    <property type="match status" value="1"/>
</dbReference>
<feature type="non-terminal residue" evidence="8">
    <location>
        <position position="1"/>
    </location>
</feature>
<sequence>MSSSPKILRPIPRRTFDQNSAAPQPPSPMLSSESPNDESVSRTHSILNLTSSTLLGIYSPTGYSNSEYGEPSTPWGTGAQTPLNGPASPAIRQKAQAPPPLAPSRFYTIISLALRSILLFGMGMGYGALVRHLHDEQQLAPFQVEGIIKPSNDWRYLVFWGVAGVALGNLLPWVDTLLSSPSREAVESSYENGKRASTPQEIVEPDGELDSNGILGADWTPVVRSVGAFVGIAFAIRKLPWASTLQASLTL</sequence>
<evidence type="ECO:0000256" key="5">
    <source>
        <dbReference type="ARBA" id="ARBA00022989"/>
    </source>
</evidence>
<dbReference type="Proteomes" id="UP000469558">
    <property type="component" value="Unassembled WGS sequence"/>
</dbReference>
<comment type="caution">
    <text evidence="8">The sequence shown here is derived from an EMBL/GenBank/DDBJ whole genome shotgun (WGS) entry which is preliminary data.</text>
</comment>
<dbReference type="OrthoDB" id="205546at2759"/>
<evidence type="ECO:0000256" key="4">
    <source>
        <dbReference type="ARBA" id="ARBA00022824"/>
    </source>
</evidence>
<comment type="subcellular location">
    <subcellularLocation>
        <location evidence="1">Endoplasmic reticulum membrane</location>
        <topology evidence="1">Multi-pass membrane protein</topology>
    </subcellularLocation>
</comment>
<evidence type="ECO:0000256" key="2">
    <source>
        <dbReference type="ARBA" id="ARBA00007475"/>
    </source>
</evidence>
<gene>
    <name evidence="8" type="ORF">LSUE1_G010176</name>
</gene>
<dbReference type="AlphaFoldDB" id="A0A8T9BX25"/>
<keyword evidence="4" id="KW-0256">Endoplasmic reticulum</keyword>
<evidence type="ECO:0000313" key="8">
    <source>
        <dbReference type="EMBL" id="TVY62350.1"/>
    </source>
</evidence>
<accession>A0A8T9BX25</accession>
<evidence type="ECO:0000256" key="1">
    <source>
        <dbReference type="ARBA" id="ARBA00004477"/>
    </source>
</evidence>
<feature type="region of interest" description="Disordered" evidence="7">
    <location>
        <begin position="1"/>
        <end position="43"/>
    </location>
</feature>
<dbReference type="InterPro" id="IPR025929">
    <property type="entry name" value="INSIG_fam"/>
</dbReference>
<organism evidence="8 9">
    <name type="scientific">Lachnellula suecica</name>
    <dbReference type="NCBI Taxonomy" id="602035"/>
    <lineage>
        <taxon>Eukaryota</taxon>
        <taxon>Fungi</taxon>
        <taxon>Dikarya</taxon>
        <taxon>Ascomycota</taxon>
        <taxon>Pezizomycotina</taxon>
        <taxon>Leotiomycetes</taxon>
        <taxon>Helotiales</taxon>
        <taxon>Lachnaceae</taxon>
        <taxon>Lachnellula</taxon>
    </lineage>
</organism>
<dbReference type="PANTHER" id="PTHR15301">
    <property type="entry name" value="INSULIN-INDUCED GENE 1"/>
    <property type="match status" value="1"/>
</dbReference>
<comment type="similarity">
    <text evidence="2">Belongs to the INSIG family.</text>
</comment>
<feature type="region of interest" description="Disordered" evidence="7">
    <location>
        <begin position="65"/>
        <end position="97"/>
    </location>
</feature>
<feature type="compositionally biased region" description="Polar residues" evidence="7">
    <location>
        <begin position="74"/>
        <end position="83"/>
    </location>
</feature>